<evidence type="ECO:0000313" key="3">
    <source>
        <dbReference type="EMBL" id="UYM07509.1"/>
    </source>
</evidence>
<dbReference type="Pfam" id="PF00496">
    <property type="entry name" value="SBP_bac_5"/>
    <property type="match status" value="1"/>
</dbReference>
<dbReference type="Proteomes" id="UP001164390">
    <property type="component" value="Chromosome"/>
</dbReference>
<evidence type="ECO:0000256" key="1">
    <source>
        <dbReference type="SAM" id="MobiDB-lite"/>
    </source>
</evidence>
<proteinExistence type="predicted"/>
<organism evidence="3 4">
    <name type="scientific">Solicola gregarius</name>
    <dbReference type="NCBI Taxonomy" id="2908642"/>
    <lineage>
        <taxon>Bacteria</taxon>
        <taxon>Bacillati</taxon>
        <taxon>Actinomycetota</taxon>
        <taxon>Actinomycetes</taxon>
        <taxon>Propionibacteriales</taxon>
        <taxon>Nocardioidaceae</taxon>
        <taxon>Solicola</taxon>
    </lineage>
</organism>
<dbReference type="PROSITE" id="PS51257">
    <property type="entry name" value="PROKAR_LIPOPROTEIN"/>
    <property type="match status" value="1"/>
</dbReference>
<gene>
    <name evidence="3" type="ORF">L0C25_10700</name>
</gene>
<dbReference type="Gene3D" id="3.90.76.10">
    <property type="entry name" value="Dipeptide-binding Protein, Domain 1"/>
    <property type="match status" value="1"/>
</dbReference>
<dbReference type="GO" id="GO:0015833">
    <property type="term" value="P:peptide transport"/>
    <property type="evidence" value="ECO:0007669"/>
    <property type="project" value="TreeGrafter"/>
</dbReference>
<dbReference type="AlphaFoldDB" id="A0AA46TLH3"/>
<dbReference type="InterPro" id="IPR006311">
    <property type="entry name" value="TAT_signal"/>
</dbReference>
<feature type="region of interest" description="Disordered" evidence="1">
    <location>
        <begin position="32"/>
        <end position="68"/>
    </location>
</feature>
<dbReference type="Gene3D" id="3.10.105.10">
    <property type="entry name" value="Dipeptide-binding Protein, Domain 3"/>
    <property type="match status" value="1"/>
</dbReference>
<dbReference type="SUPFAM" id="SSF53850">
    <property type="entry name" value="Periplasmic binding protein-like II"/>
    <property type="match status" value="1"/>
</dbReference>
<dbReference type="GO" id="GO:1904680">
    <property type="term" value="F:peptide transmembrane transporter activity"/>
    <property type="evidence" value="ECO:0007669"/>
    <property type="project" value="TreeGrafter"/>
</dbReference>
<dbReference type="PIRSF" id="PIRSF002741">
    <property type="entry name" value="MppA"/>
    <property type="match status" value="1"/>
</dbReference>
<dbReference type="InterPro" id="IPR039424">
    <property type="entry name" value="SBP_5"/>
</dbReference>
<dbReference type="Gene3D" id="3.40.190.10">
    <property type="entry name" value="Periplasmic binding protein-like II"/>
    <property type="match status" value="1"/>
</dbReference>
<name>A0AA46TLH3_9ACTN</name>
<dbReference type="KEGG" id="sgrg:L0C25_10700"/>
<dbReference type="PANTHER" id="PTHR30290">
    <property type="entry name" value="PERIPLASMIC BINDING COMPONENT OF ABC TRANSPORTER"/>
    <property type="match status" value="1"/>
</dbReference>
<dbReference type="GO" id="GO:0043190">
    <property type="term" value="C:ATP-binding cassette (ABC) transporter complex"/>
    <property type="evidence" value="ECO:0007669"/>
    <property type="project" value="InterPro"/>
</dbReference>
<evidence type="ECO:0000313" key="4">
    <source>
        <dbReference type="Proteomes" id="UP001164390"/>
    </source>
</evidence>
<dbReference type="InterPro" id="IPR030678">
    <property type="entry name" value="Peptide/Ni-bd"/>
</dbReference>
<protein>
    <submittedName>
        <fullName evidence="3">ABC transporter substrate-binding protein</fullName>
    </submittedName>
</protein>
<dbReference type="GO" id="GO:0042597">
    <property type="term" value="C:periplasmic space"/>
    <property type="evidence" value="ECO:0007669"/>
    <property type="project" value="UniProtKB-ARBA"/>
</dbReference>
<keyword evidence="4" id="KW-1185">Reference proteome</keyword>
<dbReference type="EMBL" id="CP094970">
    <property type="protein sequence ID" value="UYM07509.1"/>
    <property type="molecule type" value="Genomic_DNA"/>
</dbReference>
<sequence length="518" mass="56741">MNGLSRRDVLRLGAYAAAGATGLGSLTACGAVPPKPDPNAPQKRGGVLSHGATGGGLKDTLDPHSPVTNPDIARCRNLYEPLLAWDEDYKIQPALAKAVTPNKDATVWTVELRDDVVFHNGKTMTADDVLSTLARVADPKAPTSGGVELSGILDLKNARARGPYVVELPLSSPYAVLDQLLAEYTVGIIPADFDVANPVGTGAFKYDTFQPGLQSSFLRHDDYWGDPAWVDELLIFDFADDSAKVNALLAGQVQSVDNLPSYLVDSISDQGSSALISETGAWVPFTMRVDVAPFKDNRVRQALRLIADRQQMIDQALNGYGFLGNDLYSPFDPAYAKDLPQREQDLDKAKSLLKQAGQSDLQVELVTSTAVGAGGVESANLFVDHAREAGVDVRLTKADPNTFYGERYLSWPFAQDFWNTRNYIPQVAVCAQKGATYNETHFDDPDFNDLIATARQETDEAKRNQLLQDAQEIEYDTGGYIIWGFKRQVDGYSNLVQGFVPHRYMPCTSFEFRRVSFV</sequence>
<feature type="domain" description="Solute-binding protein family 5" evidence="2">
    <location>
        <begin position="90"/>
        <end position="410"/>
    </location>
</feature>
<dbReference type="PROSITE" id="PS51318">
    <property type="entry name" value="TAT"/>
    <property type="match status" value="1"/>
</dbReference>
<evidence type="ECO:0000259" key="2">
    <source>
        <dbReference type="Pfam" id="PF00496"/>
    </source>
</evidence>
<dbReference type="CDD" id="cd08503">
    <property type="entry name" value="PBP2_NikA_DppA_OppA_like_17"/>
    <property type="match status" value="1"/>
</dbReference>
<dbReference type="InterPro" id="IPR000914">
    <property type="entry name" value="SBP_5_dom"/>
</dbReference>
<reference evidence="3" key="1">
    <citation type="submission" date="2022-01" db="EMBL/GenBank/DDBJ databases">
        <title>Nocardioidaceae gen. sp. A5X3R13.</title>
        <authorList>
            <person name="Lopez Marin M.A."/>
            <person name="Uhlik O."/>
        </authorList>
    </citation>
    <scope>NUCLEOTIDE SEQUENCE</scope>
    <source>
        <strain evidence="3">A5X3R13</strain>
    </source>
</reference>
<accession>A0AA46TLH3</accession>
<dbReference type="RefSeq" id="WP_271636485.1">
    <property type="nucleotide sequence ID" value="NZ_CP094970.1"/>
</dbReference>